<feature type="region of interest" description="Disordered" evidence="1">
    <location>
        <begin position="1"/>
        <end position="23"/>
    </location>
</feature>
<gene>
    <name evidence="3" type="ORF">BKA02_001636</name>
</gene>
<evidence type="ECO:0000313" key="3">
    <source>
        <dbReference type="EMBL" id="NYD54581.1"/>
    </source>
</evidence>
<comment type="caution">
    <text evidence="3">The sequence shown here is derived from an EMBL/GenBank/DDBJ whole genome shotgun (WGS) entry which is preliminary data.</text>
</comment>
<evidence type="ECO:0008006" key="5">
    <source>
        <dbReference type="Google" id="ProtNLM"/>
    </source>
</evidence>
<keyword evidence="4" id="KW-1185">Reference proteome</keyword>
<accession>A0A7Y9EVH0</accession>
<evidence type="ECO:0000256" key="1">
    <source>
        <dbReference type="SAM" id="MobiDB-lite"/>
    </source>
</evidence>
<dbReference type="Proteomes" id="UP000552045">
    <property type="component" value="Unassembled WGS sequence"/>
</dbReference>
<feature type="transmembrane region" description="Helical" evidence="2">
    <location>
        <begin position="86"/>
        <end position="108"/>
    </location>
</feature>
<reference evidence="3 4" key="1">
    <citation type="submission" date="2020-07" db="EMBL/GenBank/DDBJ databases">
        <title>Sequencing the genomes of 1000 actinobacteria strains.</title>
        <authorList>
            <person name="Klenk H.-P."/>
        </authorList>
    </citation>
    <scope>NUCLEOTIDE SEQUENCE [LARGE SCALE GENOMIC DNA]</scope>
    <source>
        <strain evidence="3 4">DSM 22185</strain>
    </source>
</reference>
<dbReference type="EMBL" id="JACCBH010000001">
    <property type="protein sequence ID" value="NYD54581.1"/>
    <property type="molecule type" value="Genomic_DNA"/>
</dbReference>
<evidence type="ECO:0000256" key="2">
    <source>
        <dbReference type="SAM" id="Phobius"/>
    </source>
</evidence>
<proteinExistence type="predicted"/>
<name>A0A7Y9EVH0_9MICO</name>
<feature type="region of interest" description="Disordered" evidence="1">
    <location>
        <begin position="323"/>
        <end position="369"/>
    </location>
</feature>
<dbReference type="AlphaFoldDB" id="A0A7Y9EVH0"/>
<protein>
    <recommendedName>
        <fullName evidence="5">DUF5667 domain-containing protein</fullName>
    </recommendedName>
</protein>
<organism evidence="3 4">
    <name type="scientific">Microbacterium pseudoresistens</name>
    <dbReference type="NCBI Taxonomy" id="640634"/>
    <lineage>
        <taxon>Bacteria</taxon>
        <taxon>Bacillati</taxon>
        <taxon>Actinomycetota</taxon>
        <taxon>Actinomycetes</taxon>
        <taxon>Micrococcales</taxon>
        <taxon>Microbacteriaceae</taxon>
        <taxon>Microbacterium</taxon>
    </lineage>
</organism>
<keyword evidence="2" id="KW-1133">Transmembrane helix</keyword>
<feature type="compositionally biased region" description="Pro residues" evidence="1">
    <location>
        <begin position="345"/>
        <end position="355"/>
    </location>
</feature>
<evidence type="ECO:0000313" key="4">
    <source>
        <dbReference type="Proteomes" id="UP000552045"/>
    </source>
</evidence>
<keyword evidence="2" id="KW-0472">Membrane</keyword>
<keyword evidence="2" id="KW-0812">Transmembrane</keyword>
<sequence length="369" mass="38107">MTTLAELFPGDARDHQATTPLSTDDEARGKLQQLIGSPVQLAAPTDAPSDRGELRSLVDQVAADVRTTAVAPRGSFRARRSRRINWVNVIAGVVALLVVGGTATFVVAQSARATPAATAYQSLVNDQDDLASAEQGLAALNDRVPASIADDVSATAAVRSALVALDAELIDGASRDATVAALDAYVGALQTLSLPEMPAAYERPDVDPESLAEVASAIDEVRARVVVVDGAIADLREVRGQADAATATYRQQLAAFAATFTARAETEDAENALADQSFRDAVWAAAASVVANTLETDAGRQAATAYIAAVQALREDQARAVEAVVSEEPSYDGGGDGGGEESPAPEVPSDPPPVTEPDSDIPTDPVPEG</sequence>
<dbReference type="RefSeq" id="WP_179433000.1">
    <property type="nucleotide sequence ID" value="NZ_BAABLC010000001.1"/>
</dbReference>